<evidence type="ECO:0008006" key="8">
    <source>
        <dbReference type="Google" id="ProtNLM"/>
    </source>
</evidence>
<evidence type="ECO:0000313" key="6">
    <source>
        <dbReference type="EMBL" id="PZD71401.1"/>
    </source>
</evidence>
<dbReference type="AlphaFoldDB" id="A0A2W1JQ89"/>
<keyword evidence="7" id="KW-1185">Reference proteome</keyword>
<sequence>MHIIVLRLRGQLSEGVQAALEWRTEGSFQTQGTLLGTLTPNTDLTTLYADWHGYYCNLGEATRLEFEAASAQSLNLRRKKQQAKQQCDAAAQQLESRFRQWLNASGDFQRITRQLSEVYGASEDIRLLIRTDNPELQRLPWHLWDQLQRHDRQIPISLGSLEYQQGQASTLTSPVRVLAILGCDRNLNLTPDLEILNAIPHIELTCLEQPNRHQVAQALMHEQGWDILFFAGHSRTEDQRGILSINETDSFTSKELHHHLRIAAASGLKICIFNSCDGLGLARHLSDLKIPYVIYMREPVPDPVAHRFFQSFIQQFSIAGRSIHHAVLAAQHDLEALQDRFPYATWLPTLFQQPQATALTWPQAPTVPNRLLKPLRLWAKCGGILGAVAAGILLVAQPWRNPLTHPLQGDYISTGEEILGSRPVHKVKAVRLLAQAKYQEGIQKLLESWQDDGADPETLIYLNNAIIDASQIKHHTIAVSVPFLHRQDNNQISSHALAYQLLRGIAQAQTEANLNLGKLPKPLDVSFLKPNPVGDQIGLKVVIADDWNVADQAQQRARDLVSNPRIMGVVGHYASDMSEPTIPIYREHQVPVISPGSTAKDLVQMGGGYFFRTVPVTTVEATSVANHLIKTNQKKVMIYYNPQSPFTHSFWDDFKDIYQQAGGQIVRQVQQNDPLSDLASPGFDPEDAIATLAQYGNPSEIAILLVPDGEVSPAQENAFQLIAANAGRHAIVGSWGIHNAKTLEVLPNVRQPSLVVSVPWHPATSPNPDFPKHTAQLWGTSIQGQTALTYDATRAMIAALRTQTQPSPTGTRNALADPSFSVWGATGKIAFEKSGDRKFPPQVLIEPLQCNSKIDFVPLDNTCQTETQKQESFS</sequence>
<dbReference type="PANTHER" id="PTHR30483:SF6">
    <property type="entry name" value="PERIPLASMIC BINDING PROTEIN OF ABC TRANSPORTER FOR NATURAL AMINO ACIDS"/>
    <property type="match status" value="1"/>
</dbReference>
<gene>
    <name evidence="6" type="ORF">C1752_06370</name>
</gene>
<feature type="domain" description="Leucine-binding protein" evidence="5">
    <location>
        <begin position="540"/>
        <end position="833"/>
    </location>
</feature>
<proteinExistence type="inferred from homology"/>
<dbReference type="Proteomes" id="UP000248857">
    <property type="component" value="Unassembled WGS sequence"/>
</dbReference>
<dbReference type="InterPro" id="IPR024983">
    <property type="entry name" value="CHAT_dom"/>
</dbReference>
<feature type="domain" description="CHAT" evidence="4">
    <location>
        <begin position="196"/>
        <end position="338"/>
    </location>
</feature>
<dbReference type="EMBL" id="PQWO01000017">
    <property type="protein sequence ID" value="PZD71401.1"/>
    <property type="molecule type" value="Genomic_DNA"/>
</dbReference>
<reference evidence="6 7" key="1">
    <citation type="journal article" date="2018" name="Sci. Rep.">
        <title>A novel species of the marine cyanobacterium Acaryochloris with a unique pigment content and lifestyle.</title>
        <authorList>
            <person name="Partensky F."/>
            <person name="Six C."/>
            <person name="Ratin M."/>
            <person name="Garczarek L."/>
            <person name="Vaulot D."/>
            <person name="Probert I."/>
            <person name="Calteau A."/>
            <person name="Gourvil P."/>
            <person name="Marie D."/>
            <person name="Grebert T."/>
            <person name="Bouchier C."/>
            <person name="Le Panse S."/>
            <person name="Gachenot M."/>
            <person name="Rodriguez F."/>
            <person name="Garrido J.L."/>
        </authorList>
    </citation>
    <scope>NUCLEOTIDE SEQUENCE [LARGE SCALE GENOMIC DNA]</scope>
    <source>
        <strain evidence="6 7">RCC1774</strain>
    </source>
</reference>
<keyword evidence="2" id="KW-0732">Signal</keyword>
<evidence type="ECO:0000313" key="7">
    <source>
        <dbReference type="Proteomes" id="UP000248857"/>
    </source>
</evidence>
<dbReference type="Pfam" id="PF13458">
    <property type="entry name" value="Peripla_BP_6"/>
    <property type="match status" value="1"/>
</dbReference>
<comment type="caution">
    <text evidence="6">The sequence shown here is derived from an EMBL/GenBank/DDBJ whole genome shotgun (WGS) entry which is preliminary data.</text>
</comment>
<protein>
    <recommendedName>
        <fullName evidence="8">ABC transporter substrate-binding protein</fullName>
    </recommendedName>
</protein>
<name>A0A2W1JQ89_9CYAN</name>
<dbReference type="SUPFAM" id="SSF53822">
    <property type="entry name" value="Periplasmic binding protein-like I"/>
    <property type="match status" value="1"/>
</dbReference>
<keyword evidence="3" id="KW-0175">Coiled coil</keyword>
<dbReference type="OrthoDB" id="446586at2"/>
<evidence type="ECO:0000256" key="3">
    <source>
        <dbReference type="SAM" id="Coils"/>
    </source>
</evidence>
<evidence type="ECO:0000259" key="4">
    <source>
        <dbReference type="Pfam" id="PF12770"/>
    </source>
</evidence>
<dbReference type="InterPro" id="IPR028082">
    <property type="entry name" value="Peripla_BP_I"/>
</dbReference>
<accession>A0A2W1JQ89</accession>
<dbReference type="Pfam" id="PF12770">
    <property type="entry name" value="CHAT"/>
    <property type="match status" value="1"/>
</dbReference>
<comment type="similarity">
    <text evidence="1">Belongs to the leucine-binding protein family.</text>
</comment>
<dbReference type="PANTHER" id="PTHR30483">
    <property type="entry name" value="LEUCINE-SPECIFIC-BINDING PROTEIN"/>
    <property type="match status" value="1"/>
</dbReference>
<organism evidence="6 7">
    <name type="scientific">Acaryochloris thomasi RCC1774</name>
    <dbReference type="NCBI Taxonomy" id="1764569"/>
    <lineage>
        <taxon>Bacteria</taxon>
        <taxon>Bacillati</taxon>
        <taxon>Cyanobacteriota</taxon>
        <taxon>Cyanophyceae</taxon>
        <taxon>Acaryochloridales</taxon>
        <taxon>Acaryochloridaceae</taxon>
        <taxon>Acaryochloris</taxon>
        <taxon>Acaryochloris thomasi</taxon>
    </lineage>
</organism>
<dbReference type="Gene3D" id="3.40.50.2300">
    <property type="match status" value="2"/>
</dbReference>
<dbReference type="RefSeq" id="WP_110988060.1">
    <property type="nucleotide sequence ID" value="NZ_CAWNWM010000017.1"/>
</dbReference>
<feature type="coiled-coil region" evidence="3">
    <location>
        <begin position="66"/>
        <end position="97"/>
    </location>
</feature>
<dbReference type="InterPro" id="IPR051010">
    <property type="entry name" value="BCAA_transport"/>
</dbReference>
<dbReference type="CDD" id="cd06268">
    <property type="entry name" value="PBP1_ABC_transporter_LIVBP-like"/>
    <property type="match status" value="1"/>
</dbReference>
<dbReference type="InterPro" id="IPR028081">
    <property type="entry name" value="Leu-bd"/>
</dbReference>
<evidence type="ECO:0000256" key="2">
    <source>
        <dbReference type="ARBA" id="ARBA00022729"/>
    </source>
</evidence>
<evidence type="ECO:0000259" key="5">
    <source>
        <dbReference type="Pfam" id="PF13458"/>
    </source>
</evidence>
<evidence type="ECO:0000256" key="1">
    <source>
        <dbReference type="ARBA" id="ARBA00010062"/>
    </source>
</evidence>